<dbReference type="GO" id="GO:0043103">
    <property type="term" value="P:hypoxanthine salvage"/>
    <property type="evidence" value="ECO:0007669"/>
    <property type="project" value="TreeGrafter"/>
</dbReference>
<keyword evidence="6" id="KW-0862">Zinc</keyword>
<keyword evidence="5" id="KW-0378">Hydrolase</keyword>
<sequence>MNSAQNILASALTFLLLLTTSPVFAKQSSSANEKSTQAFYETIRTNPLTLRGFVSGMPKGGDLRVRLKESIYPEEYLLLAEKENYCITLPSYFAVPPLNGVCPPGTSPAKKFFETEKNYQNAIKELSSSSLNTKQKVTSLNALTPDQFGYLLGAVIKNAAYQHLSYLEVLMPWTPSELERDAAKIEWKGTLDEMYTALSSIPAMTSVKTEKDHLTSFMTGAEKYIKNDTTKAVMVRMIASVDRTQTPSVVFAKLIYAFKTAVADSRFVGVALTGDEEHPVALRDYKLQLEMIQALKNMAEFSNVKTIITAGYLDFGMIQPTKFKDRIRTAVTTGGATRISHGSAIMFENNSFELLKKLSDKKIPVEIAFTCEEVERSISVSDNPFPVLQKYKVPVVLVTENGGITRIDITNEYVHAAHNYNLSYTDLKTLIRNSLEYSLLPGKSLWKSVSPYIMSDECSDSLTNKKTGLCQKFLTESPKASKQWDLETEFVEFERKFTSH</sequence>
<name>A0A8G2C6V4_9BACT</name>
<evidence type="ECO:0000313" key="10">
    <source>
        <dbReference type="Proteomes" id="UP000184001"/>
    </source>
</evidence>
<feature type="chain" id="PRO_5034808727" description="adenosine deaminase" evidence="7">
    <location>
        <begin position="26"/>
        <end position="500"/>
    </location>
</feature>
<evidence type="ECO:0000256" key="4">
    <source>
        <dbReference type="ARBA" id="ARBA00022723"/>
    </source>
</evidence>
<keyword evidence="7" id="KW-0732">Signal</keyword>
<dbReference type="EMBL" id="FQZR01000002">
    <property type="protein sequence ID" value="SHI51834.1"/>
    <property type="molecule type" value="Genomic_DNA"/>
</dbReference>
<dbReference type="Pfam" id="PF00962">
    <property type="entry name" value="A_deaminase"/>
    <property type="match status" value="1"/>
</dbReference>
<dbReference type="InterPro" id="IPR006330">
    <property type="entry name" value="Ado/ade_deaminase"/>
</dbReference>
<gene>
    <name evidence="9" type="ORF">SAMN05660830_00190</name>
</gene>
<dbReference type="InterPro" id="IPR001365">
    <property type="entry name" value="A_deaminase_dom"/>
</dbReference>
<comment type="similarity">
    <text evidence="2">Belongs to the metallo-dependent hydrolases superfamily. Adenosine and AMP deaminases family.</text>
</comment>
<evidence type="ECO:0000256" key="6">
    <source>
        <dbReference type="ARBA" id="ARBA00022833"/>
    </source>
</evidence>
<feature type="domain" description="Adenosine deaminase" evidence="8">
    <location>
        <begin position="229"/>
        <end position="443"/>
    </location>
</feature>
<dbReference type="EC" id="3.5.4.4" evidence="3"/>
<evidence type="ECO:0000259" key="8">
    <source>
        <dbReference type="Pfam" id="PF00962"/>
    </source>
</evidence>
<dbReference type="Gene3D" id="3.20.20.140">
    <property type="entry name" value="Metal-dependent hydrolases"/>
    <property type="match status" value="1"/>
</dbReference>
<accession>A0A8G2C6V4</accession>
<evidence type="ECO:0000256" key="2">
    <source>
        <dbReference type="ARBA" id="ARBA00006676"/>
    </source>
</evidence>
<dbReference type="SUPFAM" id="SSF51556">
    <property type="entry name" value="Metallo-dependent hydrolases"/>
    <property type="match status" value="1"/>
</dbReference>
<feature type="signal peptide" evidence="7">
    <location>
        <begin position="1"/>
        <end position="25"/>
    </location>
</feature>
<proteinExistence type="inferred from homology"/>
<dbReference type="PANTHER" id="PTHR11409:SF43">
    <property type="entry name" value="ADENOSINE DEAMINASE"/>
    <property type="match status" value="1"/>
</dbReference>
<evidence type="ECO:0000256" key="5">
    <source>
        <dbReference type="ARBA" id="ARBA00022801"/>
    </source>
</evidence>
<evidence type="ECO:0000313" key="9">
    <source>
        <dbReference type="EMBL" id="SHI51834.1"/>
    </source>
</evidence>
<comment type="cofactor">
    <cofactor evidence="1">
        <name>Zn(2+)</name>
        <dbReference type="ChEBI" id="CHEBI:29105"/>
    </cofactor>
</comment>
<dbReference type="GO" id="GO:0046872">
    <property type="term" value="F:metal ion binding"/>
    <property type="evidence" value="ECO:0007669"/>
    <property type="project" value="UniProtKB-KW"/>
</dbReference>
<evidence type="ECO:0000256" key="7">
    <source>
        <dbReference type="SAM" id="SignalP"/>
    </source>
</evidence>
<evidence type="ECO:0000256" key="1">
    <source>
        <dbReference type="ARBA" id="ARBA00001947"/>
    </source>
</evidence>
<dbReference type="GO" id="GO:0004000">
    <property type="term" value="F:adenosine deaminase activity"/>
    <property type="evidence" value="ECO:0007669"/>
    <property type="project" value="TreeGrafter"/>
</dbReference>
<dbReference type="Proteomes" id="UP000184001">
    <property type="component" value="Unassembled WGS sequence"/>
</dbReference>
<dbReference type="PANTHER" id="PTHR11409">
    <property type="entry name" value="ADENOSINE DEAMINASE"/>
    <property type="match status" value="1"/>
</dbReference>
<dbReference type="GO" id="GO:0005829">
    <property type="term" value="C:cytosol"/>
    <property type="evidence" value="ECO:0007669"/>
    <property type="project" value="TreeGrafter"/>
</dbReference>
<keyword evidence="4" id="KW-0479">Metal-binding</keyword>
<organism evidence="9 10">
    <name type="scientific">Halodesulfovibrio aestuarii</name>
    <dbReference type="NCBI Taxonomy" id="126333"/>
    <lineage>
        <taxon>Bacteria</taxon>
        <taxon>Pseudomonadati</taxon>
        <taxon>Thermodesulfobacteriota</taxon>
        <taxon>Desulfovibrionia</taxon>
        <taxon>Desulfovibrionales</taxon>
        <taxon>Desulfovibrionaceae</taxon>
        <taxon>Halodesulfovibrio</taxon>
    </lineage>
</organism>
<dbReference type="InterPro" id="IPR032466">
    <property type="entry name" value="Metal_Hydrolase"/>
</dbReference>
<comment type="caution">
    <text evidence="9">The sequence shown here is derived from an EMBL/GenBank/DDBJ whole genome shotgun (WGS) entry which is preliminary data.</text>
</comment>
<reference evidence="9 10" key="1">
    <citation type="submission" date="2016-11" db="EMBL/GenBank/DDBJ databases">
        <authorList>
            <person name="Varghese N."/>
            <person name="Submissions S."/>
        </authorList>
    </citation>
    <scope>NUCLEOTIDE SEQUENCE [LARGE SCALE GENOMIC DNA]</scope>
    <source>
        <strain evidence="9 10">DSM 17919</strain>
    </source>
</reference>
<dbReference type="RefSeq" id="WP_020001330.1">
    <property type="nucleotide sequence ID" value="NZ_CP192219.1"/>
</dbReference>
<dbReference type="AlphaFoldDB" id="A0A8G2C6V4"/>
<evidence type="ECO:0000256" key="3">
    <source>
        <dbReference type="ARBA" id="ARBA00012784"/>
    </source>
</evidence>
<protein>
    <recommendedName>
        <fullName evidence="3">adenosine deaminase</fullName>
        <ecNumber evidence="3">3.5.4.4</ecNumber>
    </recommendedName>
</protein>
<dbReference type="GO" id="GO:0046103">
    <property type="term" value="P:inosine biosynthetic process"/>
    <property type="evidence" value="ECO:0007669"/>
    <property type="project" value="TreeGrafter"/>
</dbReference>
<dbReference type="GO" id="GO:0006154">
    <property type="term" value="P:adenosine catabolic process"/>
    <property type="evidence" value="ECO:0007669"/>
    <property type="project" value="TreeGrafter"/>
</dbReference>